<evidence type="ECO:0000256" key="1">
    <source>
        <dbReference type="ARBA" id="ARBA00006817"/>
    </source>
</evidence>
<organism evidence="3 4">
    <name type="scientific">Marinibaculum pumilum</name>
    <dbReference type="NCBI Taxonomy" id="1766165"/>
    <lineage>
        <taxon>Bacteria</taxon>
        <taxon>Pseudomonadati</taxon>
        <taxon>Pseudomonadota</taxon>
        <taxon>Alphaproteobacteria</taxon>
        <taxon>Rhodospirillales</taxon>
        <taxon>Rhodospirillaceae</taxon>
        <taxon>Marinibaculum</taxon>
    </lineage>
</organism>
<evidence type="ECO:0000313" key="3">
    <source>
        <dbReference type="EMBL" id="MFC3230690.1"/>
    </source>
</evidence>
<dbReference type="InterPro" id="IPR023393">
    <property type="entry name" value="START-like_dom_sf"/>
</dbReference>
<sequence length="151" mass="17072">MGKPDFIYTIYIKAKPEAVWDALRDPELTRLFWGWHRNASDWRPGARWEHQDYDDPQAVHVAGEVVVFDPPRRLVLTWGPPDAAAGDDRVSRVTFELKPFEDAVRLTVRHEELDPATLQGISAGWPAILSSLKSLLETGTPLASTTRRWAG</sequence>
<accession>A0ABV7L863</accession>
<dbReference type="RefSeq" id="WP_379906098.1">
    <property type="nucleotide sequence ID" value="NZ_JBHRTR010000048.1"/>
</dbReference>
<comment type="caution">
    <text evidence="3">The sequence shown here is derived from an EMBL/GenBank/DDBJ whole genome shotgun (WGS) entry which is preliminary data.</text>
</comment>
<evidence type="ECO:0000313" key="4">
    <source>
        <dbReference type="Proteomes" id="UP001595528"/>
    </source>
</evidence>
<feature type="domain" description="Activator of Hsp90 ATPase homologue 1/2-like C-terminal" evidence="2">
    <location>
        <begin position="13"/>
        <end position="137"/>
    </location>
</feature>
<dbReference type="InterPro" id="IPR013538">
    <property type="entry name" value="ASHA1/2-like_C"/>
</dbReference>
<comment type="similarity">
    <text evidence="1">Belongs to the AHA1 family.</text>
</comment>
<reference evidence="4" key="1">
    <citation type="journal article" date="2019" name="Int. J. Syst. Evol. Microbiol.">
        <title>The Global Catalogue of Microorganisms (GCM) 10K type strain sequencing project: providing services to taxonomists for standard genome sequencing and annotation.</title>
        <authorList>
            <consortium name="The Broad Institute Genomics Platform"/>
            <consortium name="The Broad Institute Genome Sequencing Center for Infectious Disease"/>
            <person name="Wu L."/>
            <person name="Ma J."/>
        </authorList>
    </citation>
    <scope>NUCLEOTIDE SEQUENCE [LARGE SCALE GENOMIC DNA]</scope>
    <source>
        <strain evidence="4">KCTC 42964</strain>
    </source>
</reference>
<proteinExistence type="inferred from homology"/>
<dbReference type="Gene3D" id="3.30.530.20">
    <property type="match status" value="1"/>
</dbReference>
<dbReference type="Pfam" id="PF08327">
    <property type="entry name" value="AHSA1"/>
    <property type="match status" value="1"/>
</dbReference>
<dbReference type="CDD" id="cd08893">
    <property type="entry name" value="SRPBCC_CalC_Aha1-like_GntR-HTH"/>
    <property type="match status" value="1"/>
</dbReference>
<dbReference type="EMBL" id="JBHRTR010000048">
    <property type="protein sequence ID" value="MFC3230690.1"/>
    <property type="molecule type" value="Genomic_DNA"/>
</dbReference>
<name>A0ABV7L863_9PROT</name>
<dbReference type="SUPFAM" id="SSF55961">
    <property type="entry name" value="Bet v1-like"/>
    <property type="match status" value="1"/>
</dbReference>
<protein>
    <submittedName>
        <fullName evidence="3">SRPBCC family protein</fullName>
    </submittedName>
</protein>
<keyword evidence="4" id="KW-1185">Reference proteome</keyword>
<evidence type="ECO:0000259" key="2">
    <source>
        <dbReference type="Pfam" id="PF08327"/>
    </source>
</evidence>
<gene>
    <name evidence="3" type="ORF">ACFOGJ_25805</name>
</gene>
<dbReference type="Proteomes" id="UP001595528">
    <property type="component" value="Unassembled WGS sequence"/>
</dbReference>